<protein>
    <submittedName>
        <fullName evidence="1">Uncharacterized protein</fullName>
    </submittedName>
</protein>
<comment type="caution">
    <text evidence="1">The sequence shown here is derived from an EMBL/GenBank/DDBJ whole genome shotgun (WGS) entry which is preliminary data.</text>
</comment>
<sequence length="133" mass="14393">MRSVLVNHVVASRISKSVFFTATQHSDISIKKQNGQVGSIELVDKASTSATSTVVGGSVHDAEENIMPEPESSLQNIQISECSDCSSSDRTGSDRPKKKPVKFELGLSYGCLIKSFSVMARPRNKDSILYGDL</sequence>
<evidence type="ECO:0000313" key="2">
    <source>
        <dbReference type="Proteomes" id="UP000648187"/>
    </source>
</evidence>
<dbReference type="AlphaFoldDB" id="A0A835L8Y0"/>
<accession>A0A835L8Y0</accession>
<dbReference type="EMBL" id="JACKWZ010000039">
    <property type="protein sequence ID" value="KAF9419769.1"/>
    <property type="molecule type" value="Genomic_DNA"/>
</dbReference>
<evidence type="ECO:0000313" key="1">
    <source>
        <dbReference type="EMBL" id="KAF9419769.1"/>
    </source>
</evidence>
<keyword evidence="2" id="KW-1185">Reference proteome</keyword>
<dbReference type="Proteomes" id="UP000648187">
    <property type="component" value="Unassembled WGS sequence"/>
</dbReference>
<name>A0A835L8Y0_SPOEX</name>
<gene>
    <name evidence="1" type="ORF">HW555_003768</name>
</gene>
<reference evidence="1" key="1">
    <citation type="submission" date="2020-08" db="EMBL/GenBank/DDBJ databases">
        <title>Spodoptera exigua strain:BAW_Kor-Di-RS1 Genome sequencing and assembly.</title>
        <authorList>
            <person name="Kim J."/>
            <person name="Nam H.Y."/>
            <person name="Kwon M."/>
            <person name="Choi J.H."/>
            <person name="Cho S.R."/>
            <person name="Kim G.-H."/>
        </authorList>
    </citation>
    <scope>NUCLEOTIDE SEQUENCE</scope>
    <source>
        <strain evidence="1">BAW_Kor-Di-RS1</strain>
        <tissue evidence="1">Whole-body</tissue>
    </source>
</reference>
<organism evidence="1 2">
    <name type="scientific">Spodoptera exigua</name>
    <name type="common">Beet armyworm</name>
    <name type="synonym">Noctua fulgens</name>
    <dbReference type="NCBI Taxonomy" id="7107"/>
    <lineage>
        <taxon>Eukaryota</taxon>
        <taxon>Metazoa</taxon>
        <taxon>Ecdysozoa</taxon>
        <taxon>Arthropoda</taxon>
        <taxon>Hexapoda</taxon>
        <taxon>Insecta</taxon>
        <taxon>Pterygota</taxon>
        <taxon>Neoptera</taxon>
        <taxon>Endopterygota</taxon>
        <taxon>Lepidoptera</taxon>
        <taxon>Glossata</taxon>
        <taxon>Ditrysia</taxon>
        <taxon>Noctuoidea</taxon>
        <taxon>Noctuidae</taxon>
        <taxon>Amphipyrinae</taxon>
        <taxon>Spodoptera</taxon>
    </lineage>
</organism>
<proteinExistence type="predicted"/>